<dbReference type="NCBIfam" id="TIGR00599">
    <property type="entry name" value="rad18"/>
    <property type="match status" value="1"/>
</dbReference>
<evidence type="ECO:0000256" key="10">
    <source>
        <dbReference type="ARBA" id="ARBA00022771"/>
    </source>
</evidence>
<keyword evidence="12 17" id="KW-0862">Zinc</keyword>
<keyword evidence="22" id="KW-1185">Reference proteome</keyword>
<comment type="pathway">
    <text evidence="3 17">Protein modification; protein ubiquitination.</text>
</comment>
<keyword evidence="15 17" id="KW-0539">Nucleus</keyword>
<dbReference type="GO" id="GO:0006301">
    <property type="term" value="P:DNA damage tolerance"/>
    <property type="evidence" value="ECO:0007669"/>
    <property type="project" value="InterPro"/>
</dbReference>
<keyword evidence="10 16" id="KW-0863">Zinc-finger</keyword>
<evidence type="ECO:0000256" key="6">
    <source>
        <dbReference type="ARBA" id="ARBA00015551"/>
    </source>
</evidence>
<dbReference type="PANTHER" id="PTHR14134:SF2">
    <property type="entry name" value="E3 UBIQUITIN-PROTEIN LIGASE RAD18"/>
    <property type="match status" value="1"/>
</dbReference>
<dbReference type="GO" id="GO:0006513">
    <property type="term" value="P:protein monoubiquitination"/>
    <property type="evidence" value="ECO:0007669"/>
    <property type="project" value="InterPro"/>
</dbReference>
<evidence type="ECO:0000256" key="9">
    <source>
        <dbReference type="ARBA" id="ARBA00022763"/>
    </source>
</evidence>
<keyword evidence="8 17" id="KW-0479">Metal-binding</keyword>
<accession>A0A0P7BJ18</accession>
<proteinExistence type="inferred from homology"/>
<dbReference type="InterPro" id="IPR004580">
    <property type="entry name" value="Rad18_fungi"/>
</dbReference>
<evidence type="ECO:0000256" key="11">
    <source>
        <dbReference type="ARBA" id="ARBA00022786"/>
    </source>
</evidence>
<comment type="similarity">
    <text evidence="4 17">Belongs to the RAD18 family.</text>
</comment>
<evidence type="ECO:0000256" key="4">
    <source>
        <dbReference type="ARBA" id="ARBA00009506"/>
    </source>
</evidence>
<feature type="domain" description="SAP" evidence="20">
    <location>
        <begin position="251"/>
        <end position="285"/>
    </location>
</feature>
<dbReference type="PROSITE" id="PS50800">
    <property type="entry name" value="SAP"/>
    <property type="match status" value="1"/>
</dbReference>
<dbReference type="EMBL" id="LKCW01000091">
    <property type="protein sequence ID" value="KPM40102.1"/>
    <property type="molecule type" value="Genomic_DNA"/>
</dbReference>
<evidence type="ECO:0000256" key="12">
    <source>
        <dbReference type="ARBA" id="ARBA00022833"/>
    </source>
</evidence>
<feature type="region of interest" description="Disordered" evidence="18">
    <location>
        <begin position="490"/>
        <end position="541"/>
    </location>
</feature>
<feature type="region of interest" description="Disordered" evidence="18">
    <location>
        <begin position="213"/>
        <end position="241"/>
    </location>
</feature>
<feature type="compositionally biased region" description="Basic and acidic residues" evidence="18">
    <location>
        <begin position="360"/>
        <end position="374"/>
    </location>
</feature>
<reference evidence="21 22" key="1">
    <citation type="submission" date="2015-09" db="EMBL/GenBank/DDBJ databases">
        <title>Draft genome of a European isolate of the apple canker pathogen Neonectria ditissima.</title>
        <authorList>
            <person name="Gomez-Cortecero A."/>
            <person name="Harrison R.J."/>
            <person name="Armitage A.D."/>
        </authorList>
    </citation>
    <scope>NUCLEOTIDE SEQUENCE [LARGE SCALE GENOMIC DNA]</scope>
    <source>
        <strain evidence="21 22">R09/05</strain>
    </source>
</reference>
<evidence type="ECO:0000256" key="14">
    <source>
        <dbReference type="ARBA" id="ARBA00023204"/>
    </source>
</evidence>
<evidence type="ECO:0000259" key="20">
    <source>
        <dbReference type="PROSITE" id="PS50800"/>
    </source>
</evidence>
<dbReference type="SMART" id="SM00513">
    <property type="entry name" value="SAP"/>
    <property type="match status" value="1"/>
</dbReference>
<dbReference type="SMART" id="SM00734">
    <property type="entry name" value="ZnF_Rad18"/>
    <property type="match status" value="1"/>
</dbReference>
<dbReference type="InterPro" id="IPR003034">
    <property type="entry name" value="SAP_dom"/>
</dbReference>
<evidence type="ECO:0000256" key="1">
    <source>
        <dbReference type="ARBA" id="ARBA00000900"/>
    </source>
</evidence>
<dbReference type="STRING" id="78410.A0A0P7BJ18"/>
<evidence type="ECO:0000313" key="21">
    <source>
        <dbReference type="EMBL" id="KPM40102.1"/>
    </source>
</evidence>
<dbReference type="GO" id="GO:0097505">
    <property type="term" value="C:Rad6-Rad18 complex"/>
    <property type="evidence" value="ECO:0007669"/>
    <property type="project" value="TreeGrafter"/>
</dbReference>
<dbReference type="SUPFAM" id="SSF57850">
    <property type="entry name" value="RING/U-box"/>
    <property type="match status" value="1"/>
</dbReference>
<feature type="compositionally biased region" description="Basic residues" evidence="18">
    <location>
        <begin position="129"/>
        <end position="138"/>
    </location>
</feature>
<dbReference type="InterPro" id="IPR017907">
    <property type="entry name" value="Znf_RING_CS"/>
</dbReference>
<feature type="region of interest" description="Disordered" evidence="18">
    <location>
        <begin position="103"/>
        <end position="148"/>
    </location>
</feature>
<evidence type="ECO:0000313" key="22">
    <source>
        <dbReference type="Proteomes" id="UP000050424"/>
    </source>
</evidence>
<feature type="compositionally biased region" description="Polar residues" evidence="18">
    <location>
        <begin position="450"/>
        <end position="464"/>
    </location>
</feature>
<dbReference type="InterPro" id="IPR006642">
    <property type="entry name" value="Rad18_UBZ4"/>
</dbReference>
<dbReference type="GO" id="GO:0006281">
    <property type="term" value="P:DNA repair"/>
    <property type="evidence" value="ECO:0007669"/>
    <property type="project" value="UniProtKB-KW"/>
</dbReference>
<keyword evidence="11 17" id="KW-0833">Ubl conjugation pathway</keyword>
<sequence>MSDTDVPDSTDWLSTPLSGLAAVESALRCQVCKDFYKTPVITSCSHTFCSLCIRRALGNDGKCPLCRAPDQELRLRSNWSMEETVEAFVKARTVALDLAHTSSEANSLSKRKAQDGPNEATDAPEGKRLRTSSRLRKTRTNESVTDPAVFEDEEIMEVPDDDEYLPDPGMMTDNMEADHMLTLSLEDGLVPCPVCQTRMKDWQVFKHLEGCPGPTSPKQRKAGESSSSSFGVGQLQRQQTKPVERLPALNYSMLKEQALRKKMADLGISNQGPRVLLERRHKEWITLWNANCDAARPKNRGKLLQDLDIWERTQGGRAPVTGRAVQSAAVIKDKDFDGAAWASKHDSSFKDLIANARKSRMEAKKKAEEGKGESSTEPSPAAPVPPQSQPEVLQTSHDEIPPIPAATYPNHLSQDYEPVEQFYEQQVHPPQTSESLSYQQPIHNDHWDSHQIQQPPSQEAWQPTVSASYPSASYPMPHYSTESYAYRSSPNAHFTSQSQPAPSWNSGVSHSNPSPYAPTGDFTDHGSGTHAWPPGRSNDLP</sequence>
<dbReference type="OrthoDB" id="9049620at2759"/>
<dbReference type="Gene3D" id="3.30.40.10">
    <property type="entry name" value="Zinc/RING finger domain, C3HC4 (zinc finger)"/>
    <property type="match status" value="1"/>
</dbReference>
<evidence type="ECO:0000256" key="18">
    <source>
        <dbReference type="SAM" id="MobiDB-lite"/>
    </source>
</evidence>
<dbReference type="InterPro" id="IPR013083">
    <property type="entry name" value="Znf_RING/FYVE/PHD"/>
</dbReference>
<dbReference type="InterPro" id="IPR039577">
    <property type="entry name" value="Rad18"/>
</dbReference>
<feature type="compositionally biased region" description="Polar residues" evidence="18">
    <location>
        <begin position="428"/>
        <end position="442"/>
    </location>
</feature>
<evidence type="ECO:0000256" key="3">
    <source>
        <dbReference type="ARBA" id="ARBA00004906"/>
    </source>
</evidence>
<dbReference type="GO" id="GO:0003697">
    <property type="term" value="F:single-stranded DNA binding"/>
    <property type="evidence" value="ECO:0007669"/>
    <property type="project" value="UniProtKB-UniRule"/>
</dbReference>
<dbReference type="SMART" id="SM00184">
    <property type="entry name" value="RING"/>
    <property type="match status" value="1"/>
</dbReference>
<feature type="domain" description="RING-type" evidence="19">
    <location>
        <begin position="29"/>
        <end position="67"/>
    </location>
</feature>
<evidence type="ECO:0000256" key="8">
    <source>
        <dbReference type="ARBA" id="ARBA00022723"/>
    </source>
</evidence>
<evidence type="ECO:0000256" key="13">
    <source>
        <dbReference type="ARBA" id="ARBA00023125"/>
    </source>
</evidence>
<evidence type="ECO:0000256" key="5">
    <source>
        <dbReference type="ARBA" id="ARBA00012483"/>
    </source>
</evidence>
<comment type="function">
    <text evidence="17">E3 RING-finger protein, member of the UBC2/RAD6 epistasis group. Associates to the E2 ubiquitin conjugating enzyme UBC2/RAD6 to form the UBC2-RAD18 ubiquitin ligase complex involved in postreplicative repair (PRR) of damaged DNA.</text>
</comment>
<comment type="caution">
    <text evidence="21">The sequence shown here is derived from an EMBL/GenBank/DDBJ whole genome shotgun (WGS) entry which is preliminary data.</text>
</comment>
<dbReference type="Pfam" id="PF13923">
    <property type="entry name" value="zf-C3HC4_2"/>
    <property type="match status" value="1"/>
</dbReference>
<evidence type="ECO:0000256" key="2">
    <source>
        <dbReference type="ARBA" id="ARBA00004123"/>
    </source>
</evidence>
<keyword evidence="7 17" id="KW-0808">Transferase</keyword>
<dbReference type="UniPathway" id="UPA00143"/>
<keyword evidence="13 17" id="KW-0238">DNA-binding</keyword>
<protein>
    <recommendedName>
        <fullName evidence="6 17">Postreplication repair E3 ubiquitin-protein ligase RAD18</fullName>
        <ecNumber evidence="5 17">2.3.2.27</ecNumber>
    </recommendedName>
    <alternativeName>
        <fullName evidence="17">RING-type E3 ubiquitin transferase RAD18</fullName>
    </alternativeName>
</protein>
<dbReference type="AlphaFoldDB" id="A0A0P7BJ18"/>
<dbReference type="PANTHER" id="PTHR14134">
    <property type="entry name" value="E3 UBIQUITIN-PROTEIN LIGASE RAD18"/>
    <property type="match status" value="1"/>
</dbReference>
<dbReference type="GO" id="GO:0008270">
    <property type="term" value="F:zinc ion binding"/>
    <property type="evidence" value="ECO:0007669"/>
    <property type="project" value="UniProtKB-KW"/>
</dbReference>
<dbReference type="PROSITE" id="PS50089">
    <property type="entry name" value="ZF_RING_2"/>
    <property type="match status" value="1"/>
</dbReference>
<evidence type="ECO:0000256" key="7">
    <source>
        <dbReference type="ARBA" id="ARBA00022679"/>
    </source>
</evidence>
<keyword evidence="14 17" id="KW-0234">DNA repair</keyword>
<dbReference type="GO" id="GO:0005634">
    <property type="term" value="C:nucleus"/>
    <property type="evidence" value="ECO:0007669"/>
    <property type="project" value="UniProtKB-SubCell"/>
</dbReference>
<dbReference type="Proteomes" id="UP000050424">
    <property type="component" value="Unassembled WGS sequence"/>
</dbReference>
<dbReference type="InterPro" id="IPR001841">
    <property type="entry name" value="Znf_RING"/>
</dbReference>
<feature type="region of interest" description="Disordered" evidence="18">
    <location>
        <begin position="360"/>
        <end position="394"/>
    </location>
</feature>
<comment type="catalytic activity">
    <reaction evidence="1 17">
        <text>S-ubiquitinyl-[E2 ubiquitin-conjugating enzyme]-L-cysteine + [acceptor protein]-L-lysine = [E2 ubiquitin-conjugating enzyme]-L-cysteine + N(6)-ubiquitinyl-[acceptor protein]-L-lysine.</text>
        <dbReference type="EC" id="2.3.2.27"/>
    </reaction>
</comment>
<evidence type="ECO:0000256" key="15">
    <source>
        <dbReference type="ARBA" id="ARBA00023242"/>
    </source>
</evidence>
<dbReference type="EC" id="2.3.2.27" evidence="5 17"/>
<feature type="compositionally biased region" description="Polar residues" evidence="18">
    <location>
        <begin position="490"/>
        <end position="514"/>
    </location>
</feature>
<feature type="compositionally biased region" description="Polar residues" evidence="18">
    <location>
        <begin position="224"/>
        <end position="241"/>
    </location>
</feature>
<evidence type="ECO:0000256" key="16">
    <source>
        <dbReference type="PROSITE-ProRule" id="PRU00175"/>
    </source>
</evidence>
<keyword evidence="9 17" id="KW-0227">DNA damage</keyword>
<gene>
    <name evidence="21" type="ORF">AK830_g6487</name>
</gene>
<comment type="subunit">
    <text evidence="17">Interacts with E2 UBC2, forming a complex with ubiquitin ligase activity.</text>
</comment>
<feature type="region of interest" description="Disordered" evidence="18">
    <location>
        <begin position="420"/>
        <end position="464"/>
    </location>
</feature>
<name>A0A0P7BJ18_9HYPO</name>
<evidence type="ECO:0000256" key="17">
    <source>
        <dbReference type="RuleBase" id="RU368093"/>
    </source>
</evidence>
<dbReference type="FunFam" id="3.30.40.10:FF:000172">
    <property type="entry name" value="E3 ubiquitin-protein ligase RAD18"/>
    <property type="match status" value="1"/>
</dbReference>
<dbReference type="GO" id="GO:0061630">
    <property type="term" value="F:ubiquitin protein ligase activity"/>
    <property type="evidence" value="ECO:0007669"/>
    <property type="project" value="UniProtKB-UniRule"/>
</dbReference>
<comment type="subcellular location">
    <subcellularLocation>
        <location evidence="2 17">Nucleus</location>
    </subcellularLocation>
</comment>
<organism evidence="21 22">
    <name type="scientific">Neonectria ditissima</name>
    <dbReference type="NCBI Taxonomy" id="78410"/>
    <lineage>
        <taxon>Eukaryota</taxon>
        <taxon>Fungi</taxon>
        <taxon>Dikarya</taxon>
        <taxon>Ascomycota</taxon>
        <taxon>Pezizomycotina</taxon>
        <taxon>Sordariomycetes</taxon>
        <taxon>Hypocreomycetidae</taxon>
        <taxon>Hypocreales</taxon>
        <taxon>Nectriaceae</taxon>
        <taxon>Neonectria</taxon>
    </lineage>
</organism>
<evidence type="ECO:0000259" key="19">
    <source>
        <dbReference type="PROSITE" id="PS50089"/>
    </source>
</evidence>
<dbReference type="PROSITE" id="PS00518">
    <property type="entry name" value="ZF_RING_1"/>
    <property type="match status" value="1"/>
</dbReference>